<evidence type="ECO:0000256" key="2">
    <source>
        <dbReference type="ARBA" id="ARBA00005745"/>
    </source>
</evidence>
<dbReference type="InterPro" id="IPR042094">
    <property type="entry name" value="T2SS_GspF_sf"/>
</dbReference>
<keyword evidence="6 9" id="KW-0812">Transmembrane</keyword>
<keyword evidence="4" id="KW-1003">Cell membrane</keyword>
<feature type="domain" description="Type II secretion system protein GspF" evidence="11">
    <location>
        <begin position="272"/>
        <end position="394"/>
    </location>
</feature>
<dbReference type="PANTHER" id="PTHR30012">
    <property type="entry name" value="GENERAL SECRETION PATHWAY PROTEIN"/>
    <property type="match status" value="1"/>
</dbReference>
<dbReference type="GO" id="GO:0015628">
    <property type="term" value="P:protein secretion by the type II secretion system"/>
    <property type="evidence" value="ECO:0007669"/>
    <property type="project" value="TreeGrafter"/>
</dbReference>
<evidence type="ECO:0000256" key="3">
    <source>
        <dbReference type="ARBA" id="ARBA00022448"/>
    </source>
</evidence>
<evidence type="ECO:0000259" key="11">
    <source>
        <dbReference type="Pfam" id="PF00482"/>
    </source>
</evidence>
<evidence type="ECO:0000256" key="7">
    <source>
        <dbReference type="ARBA" id="ARBA00022989"/>
    </source>
</evidence>
<keyword evidence="13" id="KW-1185">Reference proteome</keyword>
<organism evidence="12 13">
    <name type="scientific">Rubrobacter xylanophilus</name>
    <dbReference type="NCBI Taxonomy" id="49319"/>
    <lineage>
        <taxon>Bacteria</taxon>
        <taxon>Bacillati</taxon>
        <taxon>Actinomycetota</taxon>
        <taxon>Rubrobacteria</taxon>
        <taxon>Rubrobacterales</taxon>
        <taxon>Rubrobacteraceae</taxon>
        <taxon>Rubrobacter</taxon>
    </lineage>
</organism>
<name>A0A510HF94_9ACTN</name>
<dbReference type="FunFam" id="1.20.81.30:FF:000001">
    <property type="entry name" value="Type II secretion system protein F"/>
    <property type="match status" value="2"/>
</dbReference>
<evidence type="ECO:0000256" key="4">
    <source>
        <dbReference type="ARBA" id="ARBA00022475"/>
    </source>
</evidence>
<evidence type="ECO:0000256" key="1">
    <source>
        <dbReference type="ARBA" id="ARBA00004429"/>
    </source>
</evidence>
<comment type="similarity">
    <text evidence="2 9">Belongs to the GSP F family.</text>
</comment>
<accession>A0A510HF94</accession>
<comment type="subcellular location">
    <subcellularLocation>
        <location evidence="1">Cell inner membrane</location>
        <topology evidence="1">Multi-pass membrane protein</topology>
    </subcellularLocation>
    <subcellularLocation>
        <location evidence="9">Cell membrane</location>
        <topology evidence="9">Multi-pass membrane protein</topology>
    </subcellularLocation>
</comment>
<evidence type="ECO:0000256" key="10">
    <source>
        <dbReference type="SAM" id="Phobius"/>
    </source>
</evidence>
<dbReference type="InterPro" id="IPR001992">
    <property type="entry name" value="T2SS_GspF/T4SS_PilC_CS"/>
</dbReference>
<evidence type="ECO:0000256" key="6">
    <source>
        <dbReference type="ARBA" id="ARBA00022692"/>
    </source>
</evidence>
<feature type="transmembrane region" description="Helical" evidence="10">
    <location>
        <begin position="167"/>
        <end position="196"/>
    </location>
</feature>
<keyword evidence="3 9" id="KW-0813">Transport</keyword>
<dbReference type="EMBL" id="AP019791">
    <property type="protein sequence ID" value="BBL78619.1"/>
    <property type="molecule type" value="Genomic_DNA"/>
</dbReference>
<evidence type="ECO:0000313" key="13">
    <source>
        <dbReference type="Proteomes" id="UP000318065"/>
    </source>
</evidence>
<dbReference type="InterPro" id="IPR003004">
    <property type="entry name" value="GspF/PilC"/>
</dbReference>
<keyword evidence="8 10" id="KW-0472">Membrane</keyword>
<evidence type="ECO:0000256" key="8">
    <source>
        <dbReference type="ARBA" id="ARBA00023136"/>
    </source>
</evidence>
<proteinExistence type="inferred from homology"/>
<reference evidence="12" key="1">
    <citation type="journal article" date="2019" name="Microbiol. Resour. Announc.">
        <title>Complete Genome Sequence of Rubrobacter xylanophilus Strain AA3-22, Isolated from Arima Onsen in Japan.</title>
        <authorList>
            <person name="Tomariguchi N."/>
            <person name="Miyazaki K."/>
        </authorList>
    </citation>
    <scope>NUCLEOTIDE SEQUENCE [LARGE SCALE GENOMIC DNA]</scope>
    <source>
        <strain evidence="12">AA3-22</strain>
    </source>
</reference>
<dbReference type="InterPro" id="IPR018076">
    <property type="entry name" value="T2SS_GspF_dom"/>
</dbReference>
<dbReference type="PROSITE" id="PS00874">
    <property type="entry name" value="T2SP_F"/>
    <property type="match status" value="1"/>
</dbReference>
<dbReference type="OrthoDB" id="9805682at2"/>
<keyword evidence="7 10" id="KW-1133">Transmembrane helix</keyword>
<protein>
    <submittedName>
        <fullName evidence="12">Phytochrome sensor protein</fullName>
    </submittedName>
</protein>
<dbReference type="GO" id="GO:0005886">
    <property type="term" value="C:plasma membrane"/>
    <property type="evidence" value="ECO:0007669"/>
    <property type="project" value="UniProtKB-SubCell"/>
</dbReference>
<dbReference type="Pfam" id="PF00482">
    <property type="entry name" value="T2SSF"/>
    <property type="match status" value="2"/>
</dbReference>
<feature type="domain" description="Type II secretion system protein GspF" evidence="11">
    <location>
        <begin position="67"/>
        <end position="190"/>
    </location>
</feature>
<sequence>MGVFAYKARDRRGRLVRDTVEGSDPMAVAAALRSQGLLVIEVKEQGIGQKDLLEPFKRVRLGDLVVFTRQLATMINAGLPIVRALHILAEQTTNKKLRDVVEKVRADVEAGMALSEALERHPEVFGRLYVEMVRAGEVGGVLDQVLLRVASQLEKDQELRRKIKSALAYPAVVLVAAVLAAAFMLIFIVPIFARMFEDLGGTLPLPTRIAMGVSDLLTGFGGLALAGALAGGGFLFVRWIRTEEGRKVWGRAVLRIPLRIGDTVQKGVLARFARTLGSLVAAGVPILQAIEITATSSGNWVVENALLKSRDAIREGQPLHRPLEGEGVFPPMVTRMVAIGEETGDLEGMLGKIADFYESEVEAAVKALTSIIEPVMIVVVGGIVGGIIISMYLPMFRIFELIE</sequence>
<dbReference type="RefSeq" id="WP_143526742.1">
    <property type="nucleotide sequence ID" value="NZ_AP019791.1"/>
</dbReference>
<dbReference type="Proteomes" id="UP000318065">
    <property type="component" value="Chromosome"/>
</dbReference>
<feature type="transmembrane region" description="Helical" evidence="10">
    <location>
        <begin position="375"/>
        <end position="393"/>
    </location>
</feature>
<gene>
    <name evidence="12" type="ORF">RxyAA322_04730</name>
</gene>
<feature type="transmembrane region" description="Helical" evidence="10">
    <location>
        <begin position="216"/>
        <end position="237"/>
    </location>
</feature>
<evidence type="ECO:0000256" key="5">
    <source>
        <dbReference type="ARBA" id="ARBA00022519"/>
    </source>
</evidence>
<dbReference type="PANTHER" id="PTHR30012:SF7">
    <property type="entry name" value="PROTEIN TRANSPORT PROTEIN HOFC HOMOLOG"/>
    <property type="match status" value="1"/>
</dbReference>
<evidence type="ECO:0000256" key="9">
    <source>
        <dbReference type="RuleBase" id="RU003923"/>
    </source>
</evidence>
<dbReference type="Gene3D" id="1.20.81.30">
    <property type="entry name" value="Type II secretion system (T2SS), domain F"/>
    <property type="match status" value="2"/>
</dbReference>
<dbReference type="PRINTS" id="PR00812">
    <property type="entry name" value="BCTERIALGSPF"/>
</dbReference>
<dbReference type="AlphaFoldDB" id="A0A510HF94"/>
<keyword evidence="5" id="KW-0997">Cell inner membrane</keyword>
<evidence type="ECO:0000313" key="12">
    <source>
        <dbReference type="EMBL" id="BBL78619.1"/>
    </source>
</evidence>